<dbReference type="STRING" id="35570.A0A1I8NZ03"/>
<keyword evidence="5 9" id="KW-1133">Transmembrane helix</keyword>
<protein>
    <submittedName>
        <fullName evidence="13">Uncharacterized protein</fullName>
    </submittedName>
</protein>
<dbReference type="FunFam" id="1.10.287.70:FF:000208">
    <property type="entry name" value="Blast:Probable glutamate receptor"/>
    <property type="match status" value="1"/>
</dbReference>
<evidence type="ECO:0000256" key="8">
    <source>
        <dbReference type="ARBA" id="ARBA00023180"/>
    </source>
</evidence>
<dbReference type="SUPFAM" id="SSF53850">
    <property type="entry name" value="Periplasmic binding protein-like II"/>
    <property type="match status" value="1"/>
</dbReference>
<feature type="transmembrane region" description="Helical" evidence="9">
    <location>
        <begin position="395"/>
        <end position="416"/>
    </location>
</feature>
<keyword evidence="10" id="KW-0732">Signal</keyword>
<dbReference type="GO" id="GO:0050907">
    <property type="term" value="P:detection of chemical stimulus involved in sensory perception"/>
    <property type="evidence" value="ECO:0007669"/>
    <property type="project" value="UniProtKB-ARBA"/>
</dbReference>
<dbReference type="Pfam" id="PF24576">
    <property type="entry name" value="IR75A_N"/>
    <property type="match status" value="1"/>
</dbReference>
<evidence type="ECO:0000256" key="2">
    <source>
        <dbReference type="ARBA" id="ARBA00008685"/>
    </source>
</evidence>
<keyword evidence="7" id="KW-0675">Receptor</keyword>
<keyword evidence="3" id="KW-1003">Cell membrane</keyword>
<evidence type="ECO:0000256" key="9">
    <source>
        <dbReference type="SAM" id="Phobius"/>
    </source>
</evidence>
<feature type="domain" description="Ionotropic receptor 75a N-terminal" evidence="12">
    <location>
        <begin position="145"/>
        <end position="272"/>
    </location>
</feature>
<dbReference type="PANTHER" id="PTHR42643:SF33">
    <property type="entry name" value="GLUTAMATE RECEPTOR 2-LIKE PROTEIN"/>
    <property type="match status" value="1"/>
</dbReference>
<dbReference type="Gene3D" id="1.10.287.70">
    <property type="match status" value="1"/>
</dbReference>
<evidence type="ECO:0000256" key="6">
    <source>
        <dbReference type="ARBA" id="ARBA00023136"/>
    </source>
</evidence>
<feature type="transmembrane region" description="Helical" evidence="9">
    <location>
        <begin position="641"/>
        <end position="663"/>
    </location>
</feature>
<evidence type="ECO:0000313" key="13">
    <source>
        <dbReference type="EnsemblMetazoa" id="SCAU003340-PA"/>
    </source>
</evidence>
<keyword evidence="6 9" id="KW-0472">Membrane</keyword>
<sequence>MIVAMVFLVSLIGISTNAPYVGGRRPNGDQLQWNKIIHEYFKFNGVRTVNLVKCSTNRGKGRNAMHFKQQMLFTSLHAFTVTSPLNLLGLTSYFMDKYVPVRVWSGFDYSNESPPEPLYGPKNTFNRNDSIGRRPLNLRFETLNHKTGIVLELFSGSCGLNVLSWCAASENNYFTTNRFWLLVTEEFSDLQTLEDKDIFLPPDSEVKVLMQTKDHKIFSLYDVYKIAAYKELIVSRVVGNFQNSAQLIKGLQKYGSSISYRENLEGITFNTGLVIAFPDLFTNIEDLSMRHVDTISKVNYRITWELANKLNISFNTYQMDNFGWRQPNGSFDGLMGSLQRYELDFGQVGIFMRLDRLALCDVMAETFRIHAGVMFRQPPLSAVENIFALPFENDVWISILFLILVTTFVFALELYCSPHRHEMHFWDGVVFVWGAMCQQGFYFSIGNRSGRIIVFTTFVATLFLFTSFSANIVALLQSPSEAISTLHDLTQSPLEIGVQDTVYNKIYFNETTDPVTIQLYHKKISPKGANAYIRPSIGMEKIRTGLFAYQVELQTGYQIISDTFSEPEKCGLKELEPFQLPIAGIPTRKNFPYKELFRRQLRWQREVGLMNREELKWFPQKPKCEGGVGGFSSIGLTECRYTLAIFGYGVLLAALVFCCELMIKNSLKLIRLMKTYYMAH</sequence>
<keyword evidence="14" id="KW-1185">Reference proteome</keyword>
<dbReference type="EnsemblMetazoa" id="SCAU003340-RA">
    <property type="protein sequence ID" value="SCAU003340-PA"/>
    <property type="gene ID" value="SCAU003340"/>
</dbReference>
<dbReference type="Gene3D" id="3.40.190.10">
    <property type="entry name" value="Periplasmic binding protein-like II"/>
    <property type="match status" value="1"/>
</dbReference>
<dbReference type="InterPro" id="IPR001320">
    <property type="entry name" value="Iontro_rcpt_C"/>
</dbReference>
<dbReference type="GO" id="GO:0005886">
    <property type="term" value="C:plasma membrane"/>
    <property type="evidence" value="ECO:0007669"/>
    <property type="project" value="UniProtKB-SubCell"/>
</dbReference>
<evidence type="ECO:0000313" key="14">
    <source>
        <dbReference type="Proteomes" id="UP000095300"/>
    </source>
</evidence>
<dbReference type="Proteomes" id="UP000095300">
    <property type="component" value="Unassembled WGS sequence"/>
</dbReference>
<evidence type="ECO:0000256" key="1">
    <source>
        <dbReference type="ARBA" id="ARBA00004651"/>
    </source>
</evidence>
<feature type="transmembrane region" description="Helical" evidence="9">
    <location>
        <begin position="452"/>
        <end position="476"/>
    </location>
</feature>
<evidence type="ECO:0000256" key="3">
    <source>
        <dbReference type="ARBA" id="ARBA00022475"/>
    </source>
</evidence>
<feature type="domain" description="Ionotropic glutamate receptor C-terminal" evidence="11">
    <location>
        <begin position="393"/>
        <end position="649"/>
    </location>
</feature>
<dbReference type="VEuPathDB" id="VectorBase:SCAU003340"/>
<evidence type="ECO:0000256" key="4">
    <source>
        <dbReference type="ARBA" id="ARBA00022692"/>
    </source>
</evidence>
<feature type="signal peptide" evidence="10">
    <location>
        <begin position="1"/>
        <end position="23"/>
    </location>
</feature>
<feature type="chain" id="PRO_5009325744" evidence="10">
    <location>
        <begin position="24"/>
        <end position="680"/>
    </location>
</feature>
<dbReference type="InterPro" id="IPR057074">
    <property type="entry name" value="IR75A_N"/>
</dbReference>
<comment type="subcellular location">
    <subcellularLocation>
        <location evidence="1">Cell membrane</location>
        <topology evidence="1">Multi-pass membrane protein</topology>
    </subcellularLocation>
</comment>
<evidence type="ECO:0000256" key="5">
    <source>
        <dbReference type="ARBA" id="ARBA00022989"/>
    </source>
</evidence>
<organism evidence="13 14">
    <name type="scientific">Stomoxys calcitrans</name>
    <name type="common">Stable fly</name>
    <name type="synonym">Conops calcitrans</name>
    <dbReference type="NCBI Taxonomy" id="35570"/>
    <lineage>
        <taxon>Eukaryota</taxon>
        <taxon>Metazoa</taxon>
        <taxon>Ecdysozoa</taxon>
        <taxon>Arthropoda</taxon>
        <taxon>Hexapoda</taxon>
        <taxon>Insecta</taxon>
        <taxon>Pterygota</taxon>
        <taxon>Neoptera</taxon>
        <taxon>Endopterygota</taxon>
        <taxon>Diptera</taxon>
        <taxon>Brachycera</taxon>
        <taxon>Muscomorpha</taxon>
        <taxon>Muscoidea</taxon>
        <taxon>Muscidae</taxon>
        <taxon>Stomoxys</taxon>
    </lineage>
</organism>
<comment type="similarity">
    <text evidence="2">Belongs to the glutamate-gated ion channel (TC 1.A.10.1) family.</text>
</comment>
<dbReference type="PANTHER" id="PTHR42643">
    <property type="entry name" value="IONOTROPIC RECEPTOR 20A-RELATED"/>
    <property type="match status" value="1"/>
</dbReference>
<dbReference type="GO" id="GO:0015276">
    <property type="term" value="F:ligand-gated monoatomic ion channel activity"/>
    <property type="evidence" value="ECO:0007669"/>
    <property type="project" value="InterPro"/>
</dbReference>
<keyword evidence="8" id="KW-0325">Glycoprotein</keyword>
<reference evidence="13" key="1">
    <citation type="submission" date="2020-05" db="UniProtKB">
        <authorList>
            <consortium name="EnsemblMetazoa"/>
        </authorList>
    </citation>
    <scope>IDENTIFICATION</scope>
    <source>
        <strain evidence="13">USDA</strain>
    </source>
</reference>
<name>A0A1I8NZ03_STOCA</name>
<dbReference type="Pfam" id="PF00060">
    <property type="entry name" value="Lig_chan"/>
    <property type="match status" value="1"/>
</dbReference>
<evidence type="ECO:0000259" key="11">
    <source>
        <dbReference type="Pfam" id="PF00060"/>
    </source>
</evidence>
<evidence type="ECO:0000259" key="12">
    <source>
        <dbReference type="Pfam" id="PF24576"/>
    </source>
</evidence>
<proteinExistence type="inferred from homology"/>
<evidence type="ECO:0000256" key="10">
    <source>
        <dbReference type="SAM" id="SignalP"/>
    </source>
</evidence>
<dbReference type="InterPro" id="IPR052192">
    <property type="entry name" value="Insect_Ionotropic_Sensory_Rcpt"/>
</dbReference>
<keyword evidence="4 9" id="KW-0812">Transmembrane</keyword>
<dbReference type="AlphaFoldDB" id="A0A1I8NZ03"/>
<gene>
    <name evidence="13" type="primary">106095108</name>
</gene>
<accession>A0A1I8NZ03</accession>
<evidence type="ECO:0000256" key="7">
    <source>
        <dbReference type="ARBA" id="ARBA00023170"/>
    </source>
</evidence>